<dbReference type="Pfam" id="PF12661">
    <property type="entry name" value="hEGF"/>
    <property type="match status" value="1"/>
</dbReference>
<dbReference type="EMBL" id="CAJHJT010000056">
    <property type="protein sequence ID" value="CAD7012402.1"/>
    <property type="molecule type" value="Genomic_DNA"/>
</dbReference>
<feature type="compositionally biased region" description="Acidic residues" evidence="11">
    <location>
        <begin position="1611"/>
        <end position="1624"/>
    </location>
</feature>
<feature type="compositionally biased region" description="Basic and acidic residues" evidence="11">
    <location>
        <begin position="1813"/>
        <end position="1823"/>
    </location>
</feature>
<proteinExistence type="predicted"/>
<feature type="compositionally biased region" description="Acidic residues" evidence="11">
    <location>
        <begin position="1915"/>
        <end position="1933"/>
    </location>
</feature>
<evidence type="ECO:0000256" key="12">
    <source>
        <dbReference type="SAM" id="Phobius"/>
    </source>
</evidence>
<dbReference type="Gene3D" id="2.10.25.10">
    <property type="entry name" value="Laminin"/>
    <property type="match status" value="7"/>
</dbReference>
<keyword evidence="12" id="KW-0812">Transmembrane</keyword>
<dbReference type="SMART" id="SM00368">
    <property type="entry name" value="LRR_RI"/>
    <property type="match status" value="6"/>
</dbReference>
<dbReference type="OrthoDB" id="283575at2759"/>
<dbReference type="SUPFAM" id="SSF57196">
    <property type="entry name" value="EGF/Laminin"/>
    <property type="match status" value="5"/>
</dbReference>
<keyword evidence="17" id="KW-1185">Reference proteome</keyword>
<organism evidence="16 17">
    <name type="scientific">Ceratitis capitata</name>
    <name type="common">Mediterranean fruit fly</name>
    <name type="synonym">Tephritis capitata</name>
    <dbReference type="NCBI Taxonomy" id="7213"/>
    <lineage>
        <taxon>Eukaryota</taxon>
        <taxon>Metazoa</taxon>
        <taxon>Ecdysozoa</taxon>
        <taxon>Arthropoda</taxon>
        <taxon>Hexapoda</taxon>
        <taxon>Insecta</taxon>
        <taxon>Pterygota</taxon>
        <taxon>Neoptera</taxon>
        <taxon>Endopterygota</taxon>
        <taxon>Diptera</taxon>
        <taxon>Brachycera</taxon>
        <taxon>Muscomorpha</taxon>
        <taxon>Tephritoidea</taxon>
        <taxon>Tephritidae</taxon>
        <taxon>Ceratitis</taxon>
        <taxon>Ceratitis</taxon>
    </lineage>
</organism>
<dbReference type="GO" id="GO:0048565">
    <property type="term" value="P:digestive tract development"/>
    <property type="evidence" value="ECO:0007669"/>
    <property type="project" value="UniProtKB-ARBA"/>
</dbReference>
<evidence type="ECO:0000256" key="11">
    <source>
        <dbReference type="SAM" id="MobiDB-lite"/>
    </source>
</evidence>
<keyword evidence="12" id="KW-1133">Transmembrane helix</keyword>
<dbReference type="InterPro" id="IPR006207">
    <property type="entry name" value="Cys_knot_C"/>
</dbReference>
<protein>
    <submittedName>
        <fullName evidence="16">(Mediterranean fruit fly) hypothetical protein</fullName>
    </submittedName>
</protein>
<name>A0A811VDY4_CERCA</name>
<dbReference type="FunFam" id="3.80.10.10:FF:000770">
    <property type="entry name" value="Uncharacterized protein"/>
    <property type="match status" value="1"/>
</dbReference>
<evidence type="ECO:0000256" key="2">
    <source>
        <dbReference type="ARBA" id="ARBA00022473"/>
    </source>
</evidence>
<feature type="region of interest" description="Disordered" evidence="11">
    <location>
        <begin position="1601"/>
        <end position="1665"/>
    </location>
</feature>
<evidence type="ECO:0000256" key="4">
    <source>
        <dbReference type="ARBA" id="ARBA00022536"/>
    </source>
</evidence>
<dbReference type="Pfam" id="PF01463">
    <property type="entry name" value="LRRCT"/>
    <property type="match status" value="4"/>
</dbReference>
<dbReference type="SMART" id="SM00013">
    <property type="entry name" value="LRRNT"/>
    <property type="match status" value="3"/>
</dbReference>
<dbReference type="SUPFAM" id="SSF49899">
    <property type="entry name" value="Concanavalin A-like lectins/glucanases"/>
    <property type="match status" value="1"/>
</dbReference>
<dbReference type="InterPro" id="IPR000372">
    <property type="entry name" value="LRRNT"/>
</dbReference>
<keyword evidence="12" id="KW-0472">Membrane</keyword>
<dbReference type="FunFam" id="2.60.120.200:FF:000134">
    <property type="entry name" value="Slit 2"/>
    <property type="match status" value="1"/>
</dbReference>
<dbReference type="CDD" id="cd00054">
    <property type="entry name" value="EGF_CA"/>
    <property type="match status" value="5"/>
</dbReference>
<dbReference type="Pfam" id="PF00008">
    <property type="entry name" value="EGF"/>
    <property type="match status" value="4"/>
</dbReference>
<dbReference type="InterPro" id="IPR051355">
    <property type="entry name" value="Notch/Slit_guidance"/>
</dbReference>
<feature type="disulfide bond" evidence="10">
    <location>
        <begin position="1050"/>
        <end position="1059"/>
    </location>
</feature>
<feature type="disulfide bond" evidence="10">
    <location>
        <begin position="845"/>
        <end position="854"/>
    </location>
</feature>
<dbReference type="Pfam" id="PF00560">
    <property type="entry name" value="LRR_1"/>
    <property type="match status" value="2"/>
</dbReference>
<dbReference type="SMART" id="SM00369">
    <property type="entry name" value="LRR_TYP"/>
    <property type="match status" value="15"/>
</dbReference>
<dbReference type="FunFam" id="2.10.25.10:FF:000095">
    <property type="entry name" value="Notch, isoform B"/>
    <property type="match status" value="1"/>
</dbReference>
<dbReference type="CDD" id="cd00110">
    <property type="entry name" value="LamG"/>
    <property type="match status" value="1"/>
</dbReference>
<dbReference type="FunFam" id="3.80.10.10:FF:000004">
    <property type="entry name" value="Slit guidance ligand 2"/>
    <property type="match status" value="1"/>
</dbReference>
<dbReference type="PROSITE" id="PS00010">
    <property type="entry name" value="ASX_HYDROXYL"/>
    <property type="match status" value="3"/>
</dbReference>
<keyword evidence="6" id="KW-0732">Signal</keyword>
<dbReference type="InterPro" id="IPR001611">
    <property type="entry name" value="Leu-rich_rpt"/>
</dbReference>
<dbReference type="GO" id="GO:0008347">
    <property type="term" value="P:glial cell migration"/>
    <property type="evidence" value="ECO:0007669"/>
    <property type="project" value="UniProtKB-ARBA"/>
</dbReference>
<dbReference type="PROSITE" id="PS50025">
    <property type="entry name" value="LAM_G_DOMAIN"/>
    <property type="match status" value="1"/>
</dbReference>
<feature type="region of interest" description="Disordered" evidence="11">
    <location>
        <begin position="2008"/>
        <end position="2030"/>
    </location>
</feature>
<keyword evidence="9" id="KW-0325">Glycoprotein</keyword>
<feature type="compositionally biased region" description="Acidic residues" evidence="11">
    <location>
        <begin position="1513"/>
        <end position="1556"/>
    </location>
</feature>
<evidence type="ECO:0000259" key="13">
    <source>
        <dbReference type="PROSITE" id="PS01225"/>
    </source>
</evidence>
<dbReference type="InterPro" id="IPR013320">
    <property type="entry name" value="ConA-like_dom_sf"/>
</dbReference>
<dbReference type="FunFam" id="2.10.25.10:FF:000729">
    <property type="entry name" value="Blast:Protein slit"/>
    <property type="match status" value="1"/>
</dbReference>
<dbReference type="Proteomes" id="UP000606786">
    <property type="component" value="Unassembled WGS sequence"/>
</dbReference>
<feature type="domain" description="EGF-like" evidence="15">
    <location>
        <begin position="1022"/>
        <end position="1060"/>
    </location>
</feature>
<comment type="subcellular location">
    <subcellularLocation>
        <location evidence="1">Secreted</location>
    </subcellularLocation>
</comment>
<dbReference type="SMART" id="SM00181">
    <property type="entry name" value="EGF"/>
    <property type="match status" value="7"/>
</dbReference>
<feature type="domain" description="EGF-like" evidence="15">
    <location>
        <begin position="935"/>
        <end position="973"/>
    </location>
</feature>
<dbReference type="PROSITE" id="PS00022">
    <property type="entry name" value="EGF_1"/>
    <property type="match status" value="7"/>
</dbReference>
<dbReference type="FunFam" id="2.10.25.10:FF:000556">
    <property type="entry name" value="Blast:Protein slit"/>
    <property type="match status" value="1"/>
</dbReference>
<gene>
    <name evidence="16" type="ORF">CCAP1982_LOCUS20490</name>
</gene>
<evidence type="ECO:0000256" key="7">
    <source>
        <dbReference type="ARBA" id="ARBA00022737"/>
    </source>
</evidence>
<keyword evidence="7" id="KW-0677">Repeat</keyword>
<feature type="compositionally biased region" description="Acidic residues" evidence="11">
    <location>
        <begin position="1709"/>
        <end position="1733"/>
    </location>
</feature>
<dbReference type="Pfam" id="PF01462">
    <property type="entry name" value="LRRNT"/>
    <property type="match status" value="3"/>
</dbReference>
<feature type="domain" description="EGF-like" evidence="15">
    <location>
        <begin position="896"/>
        <end position="933"/>
    </location>
</feature>
<dbReference type="SUPFAM" id="SSF52058">
    <property type="entry name" value="L domain-like"/>
    <property type="match status" value="3"/>
</dbReference>
<feature type="compositionally biased region" description="Low complexity" evidence="11">
    <location>
        <begin position="1881"/>
        <end position="1899"/>
    </location>
</feature>
<evidence type="ECO:0000256" key="1">
    <source>
        <dbReference type="ARBA" id="ARBA00004613"/>
    </source>
</evidence>
<evidence type="ECO:0000259" key="14">
    <source>
        <dbReference type="PROSITE" id="PS50025"/>
    </source>
</evidence>
<dbReference type="InterPro" id="IPR003591">
    <property type="entry name" value="Leu-rich_rpt_typical-subtyp"/>
</dbReference>
<dbReference type="SMART" id="SM00179">
    <property type="entry name" value="EGF_CA"/>
    <property type="match status" value="6"/>
</dbReference>
<dbReference type="SMART" id="SM00365">
    <property type="entry name" value="LRR_SD22"/>
    <property type="match status" value="10"/>
</dbReference>
<dbReference type="SMART" id="SM00041">
    <property type="entry name" value="CT"/>
    <property type="match status" value="1"/>
</dbReference>
<feature type="disulfide bond" evidence="10">
    <location>
        <begin position="1001"/>
        <end position="1010"/>
    </location>
</feature>
<dbReference type="PROSITE" id="PS51450">
    <property type="entry name" value="LRR"/>
    <property type="match status" value="6"/>
</dbReference>
<dbReference type="GO" id="GO:0048732">
    <property type="term" value="P:gland development"/>
    <property type="evidence" value="ECO:0007669"/>
    <property type="project" value="UniProtKB-ARBA"/>
</dbReference>
<dbReference type="SMART" id="SM00282">
    <property type="entry name" value="LamG"/>
    <property type="match status" value="1"/>
</dbReference>
<evidence type="ECO:0000259" key="15">
    <source>
        <dbReference type="PROSITE" id="PS50026"/>
    </source>
</evidence>
<dbReference type="GO" id="GO:0007498">
    <property type="term" value="P:mesoderm development"/>
    <property type="evidence" value="ECO:0007669"/>
    <property type="project" value="UniProtKB-ARBA"/>
</dbReference>
<feature type="disulfide bond" evidence="10">
    <location>
        <begin position="963"/>
        <end position="972"/>
    </location>
</feature>
<dbReference type="GO" id="GO:0048608">
    <property type="term" value="P:reproductive structure development"/>
    <property type="evidence" value="ECO:0007669"/>
    <property type="project" value="UniProtKB-ARBA"/>
</dbReference>
<dbReference type="InterPro" id="IPR001791">
    <property type="entry name" value="Laminin_G"/>
</dbReference>
<evidence type="ECO:0000313" key="17">
    <source>
        <dbReference type="Proteomes" id="UP000606786"/>
    </source>
</evidence>
<keyword evidence="3" id="KW-0964">Secreted</keyword>
<dbReference type="InterPro" id="IPR000483">
    <property type="entry name" value="Cys-rich_flank_reg_C"/>
</dbReference>
<comment type="caution">
    <text evidence="16">The sequence shown here is derived from an EMBL/GenBank/DDBJ whole genome shotgun (WGS) entry which is preliminary data.</text>
</comment>
<evidence type="ECO:0000256" key="6">
    <source>
        <dbReference type="ARBA" id="ARBA00022729"/>
    </source>
</evidence>
<dbReference type="GO" id="GO:0048598">
    <property type="term" value="P:embryonic morphogenesis"/>
    <property type="evidence" value="ECO:0007669"/>
    <property type="project" value="UniProtKB-ARBA"/>
</dbReference>
<dbReference type="InterPro" id="IPR000152">
    <property type="entry name" value="EGF-type_Asp/Asn_hydroxyl_site"/>
</dbReference>
<feature type="region of interest" description="Disordered" evidence="11">
    <location>
        <begin position="1683"/>
        <end position="1769"/>
    </location>
</feature>
<dbReference type="SMART" id="SM00082">
    <property type="entry name" value="LRRCT"/>
    <property type="match status" value="4"/>
</dbReference>
<feature type="compositionally biased region" description="Basic residues" evidence="11">
    <location>
        <begin position="1757"/>
        <end position="1767"/>
    </location>
</feature>
<dbReference type="InterPro" id="IPR032675">
    <property type="entry name" value="LRR_dom_sf"/>
</dbReference>
<evidence type="ECO:0000256" key="10">
    <source>
        <dbReference type="PROSITE-ProRule" id="PRU00076"/>
    </source>
</evidence>
<dbReference type="PANTHER" id="PTHR45836:SF4">
    <property type="entry name" value="PROTEIN SLIT"/>
    <property type="match status" value="1"/>
</dbReference>
<feature type="compositionally biased region" description="Basic and acidic residues" evidence="11">
    <location>
        <begin position="1631"/>
        <end position="1645"/>
    </location>
</feature>
<feature type="region of interest" description="Disordered" evidence="11">
    <location>
        <begin position="1790"/>
        <end position="1853"/>
    </location>
</feature>
<feature type="domain" description="EGF-like" evidence="15">
    <location>
        <begin position="857"/>
        <end position="894"/>
    </location>
</feature>
<dbReference type="GO" id="GO:0010160">
    <property type="term" value="P:formation of animal organ boundary"/>
    <property type="evidence" value="ECO:0007669"/>
    <property type="project" value="UniProtKB-ARBA"/>
</dbReference>
<dbReference type="InterPro" id="IPR013032">
    <property type="entry name" value="EGF-like_CS"/>
</dbReference>
<dbReference type="GO" id="GO:0048495">
    <property type="term" value="F:Roundabout binding"/>
    <property type="evidence" value="ECO:0007669"/>
    <property type="project" value="TreeGrafter"/>
</dbReference>
<feature type="disulfide bond" evidence="10">
    <location>
        <begin position="1289"/>
        <end position="1298"/>
    </location>
</feature>
<dbReference type="GO" id="GO:0009986">
    <property type="term" value="C:cell surface"/>
    <property type="evidence" value="ECO:0007669"/>
    <property type="project" value="UniProtKB-ARBA"/>
</dbReference>
<dbReference type="InterPro" id="IPR018097">
    <property type="entry name" value="EGF_Ca-bd_CS"/>
</dbReference>
<dbReference type="Pfam" id="PF13855">
    <property type="entry name" value="LRR_8"/>
    <property type="match status" value="6"/>
</dbReference>
<dbReference type="GO" id="GO:0051239">
    <property type="term" value="P:regulation of multicellular organismal process"/>
    <property type="evidence" value="ECO:0007669"/>
    <property type="project" value="UniProtKB-ARBA"/>
</dbReference>
<feature type="region of interest" description="Disordered" evidence="11">
    <location>
        <begin position="1476"/>
        <end position="1572"/>
    </location>
</feature>
<dbReference type="GO" id="GO:0005509">
    <property type="term" value="F:calcium ion binding"/>
    <property type="evidence" value="ECO:0007669"/>
    <property type="project" value="InterPro"/>
</dbReference>
<dbReference type="GO" id="GO:0071944">
    <property type="term" value="C:cell periphery"/>
    <property type="evidence" value="ECO:0007669"/>
    <property type="project" value="UniProtKB-ARBA"/>
</dbReference>
<evidence type="ECO:0000256" key="5">
    <source>
        <dbReference type="ARBA" id="ARBA00022614"/>
    </source>
</evidence>
<dbReference type="PROSITE" id="PS50026">
    <property type="entry name" value="EGF_3"/>
    <property type="match status" value="7"/>
</dbReference>
<keyword evidence="4 10" id="KW-0245">EGF-like domain</keyword>
<feature type="domain" description="EGF-like" evidence="15">
    <location>
        <begin position="820"/>
        <end position="855"/>
    </location>
</feature>
<dbReference type="PROSITE" id="PS01187">
    <property type="entry name" value="EGF_CA"/>
    <property type="match status" value="2"/>
</dbReference>
<feature type="region of interest" description="Disordered" evidence="11">
    <location>
        <begin position="1878"/>
        <end position="1956"/>
    </location>
</feature>
<evidence type="ECO:0000256" key="9">
    <source>
        <dbReference type="ARBA" id="ARBA00023180"/>
    </source>
</evidence>
<feature type="disulfide bond" evidence="10">
    <location>
        <begin position="884"/>
        <end position="893"/>
    </location>
</feature>
<accession>A0A811VDY4</accession>
<dbReference type="GO" id="GO:0022407">
    <property type="term" value="P:regulation of cell-cell adhesion"/>
    <property type="evidence" value="ECO:0007669"/>
    <property type="project" value="UniProtKB-ARBA"/>
</dbReference>
<evidence type="ECO:0000256" key="3">
    <source>
        <dbReference type="ARBA" id="ARBA00022525"/>
    </source>
</evidence>
<dbReference type="GO" id="GO:0005576">
    <property type="term" value="C:extracellular region"/>
    <property type="evidence" value="ECO:0007669"/>
    <property type="project" value="UniProtKB-SubCell"/>
</dbReference>
<feature type="transmembrane region" description="Helical" evidence="12">
    <location>
        <begin position="2172"/>
        <end position="2193"/>
    </location>
</feature>
<dbReference type="GO" id="GO:0048568">
    <property type="term" value="P:embryonic organ development"/>
    <property type="evidence" value="ECO:0007669"/>
    <property type="project" value="UniProtKB-ARBA"/>
</dbReference>
<keyword evidence="2" id="KW-0217">Developmental protein</keyword>
<evidence type="ECO:0000313" key="16">
    <source>
        <dbReference type="EMBL" id="CAD7012402.1"/>
    </source>
</evidence>
<keyword evidence="8 10" id="KW-1015">Disulfide bond</keyword>
<feature type="compositionally biased region" description="Low complexity" evidence="11">
    <location>
        <begin position="1798"/>
        <end position="1807"/>
    </location>
</feature>
<feature type="disulfide bond" evidence="10">
    <location>
        <begin position="923"/>
        <end position="932"/>
    </location>
</feature>
<feature type="compositionally biased region" description="Polar residues" evidence="11">
    <location>
        <begin position="2093"/>
        <end position="2106"/>
    </location>
</feature>
<dbReference type="FunFam" id="2.10.25.10:FF:000587">
    <property type="entry name" value="Slit 2"/>
    <property type="match status" value="1"/>
</dbReference>
<dbReference type="PANTHER" id="PTHR45836">
    <property type="entry name" value="SLIT HOMOLOG"/>
    <property type="match status" value="1"/>
</dbReference>
<dbReference type="Gene3D" id="2.60.120.200">
    <property type="match status" value="1"/>
</dbReference>
<dbReference type="PROSITE" id="PS01186">
    <property type="entry name" value="EGF_2"/>
    <property type="match status" value="5"/>
</dbReference>
<comment type="caution">
    <text evidence="10">Lacks conserved residue(s) required for the propagation of feature annotation.</text>
</comment>
<dbReference type="FunFam" id="3.80.10.10:FF:000002">
    <property type="entry name" value="Slit guidance ligand 2"/>
    <property type="match status" value="1"/>
</dbReference>
<dbReference type="InterPro" id="IPR001881">
    <property type="entry name" value="EGF-like_Ca-bd_dom"/>
</dbReference>
<dbReference type="InterPro" id="IPR000742">
    <property type="entry name" value="EGF"/>
</dbReference>
<dbReference type="GO" id="GO:0008201">
    <property type="term" value="F:heparin binding"/>
    <property type="evidence" value="ECO:0007669"/>
    <property type="project" value="TreeGrafter"/>
</dbReference>
<dbReference type="Pfam" id="PF00054">
    <property type="entry name" value="Laminin_G_1"/>
    <property type="match status" value="1"/>
</dbReference>
<feature type="disulfide bond" evidence="10">
    <location>
        <begin position="1026"/>
        <end position="1036"/>
    </location>
</feature>
<reference evidence="16" key="1">
    <citation type="submission" date="2020-11" db="EMBL/GenBank/DDBJ databases">
        <authorList>
            <person name="Whitehead M."/>
        </authorList>
    </citation>
    <scope>NUCLEOTIDE SEQUENCE</scope>
    <source>
        <strain evidence="16">EGII</strain>
    </source>
</reference>
<evidence type="ECO:0000256" key="8">
    <source>
        <dbReference type="ARBA" id="ARBA00023157"/>
    </source>
</evidence>
<feature type="disulfide bond" evidence="10">
    <location>
        <begin position="1031"/>
        <end position="1048"/>
    </location>
</feature>
<sequence>MKQPNNGVHQWSITPNDLQGNNITVIFEADFQRLTKLRILQLTDNQIHTIEKGAFQDLVSLERLDISHNIITTVGRRVFKGAQSLRSLQLDNNQITCMDEHAFKGLIDLEILTLNNNNLTSLPHNAFSGLNRLRALRLSDNPFSCDCHLSWLSRFLRSAPRLAPYTRCQSPSQLKGQNVADLHDQEFKCSGLTENAPMECGMENSCPHPCRCADGIVDCREKSLTSVPVSLPDDTTELRLEQNFITELPPKAFANFRRLRRIDLSNNNISRIAHDALAGLKALTTLVLYGNKIKDLPSGVFKGLTSLQLLLLNANEISCIRKDAFRDLHNLNLLSLYDNNIQSLTNGTFDAMKSIQTLHLAKNPFICDCNLRWLADYLHKNPIETSGARCEAPKRMHRRRIESLREEKFKCSWDDMRIKLSSECRADVDCPAMCQCDGTSIDCSGRGLKEIPRDIPLHTTELLLNDNELGRIKSDGLFGRLPHLVKLDLRRNHITGIEPNAFEGANRIQELVLAENKIREISNKMFLGLHQLKTLNLYNNQISCVMPGSFEFLSSLTSLNLAANPFNCNCHLAWFSEWLRKKGLVGGAARCAAPSKVRDMQIKDLPHNEFKCTSDNNEGCLGDGYCPPACTCTGTVVRCSRNQLKEIPRGIPAETSELYLESNEITMIHLDRIRHLKALTRLDLSNNQITFLSNYTFANLTNLSTLIISYNNLQCLQRYALAGLQNLRVLSLHGNRISMLPEGTFEDMKSLTHIALGSNPLYCDCSLKWFSDWIKLDYVEPGIARCAEPDYMKDKLILSTPSHNFVCKGKVSNEIMAKCDACYTHPCENKAQCIPLPQRDYQCLCLPGYHGKHCEFMIDACYGNPCRNNATCTVLEEGRFSCQCAPGYTGARCETNIDDCMGETKCQNNATCVDGVESYSCECQPGFTGQYCDTKINFCSDEFNPCANGAKCHDHFTHYTCECMAGFHGINCTQNIDDCQNHICQNGGTCIDGINDYVCKCPDDFTGKYCEGHNMVSMMYPQTSPCQNHECKHGVCFQPNPSGSDYLCKCHPGYTGKWCEYLTSISFVHNNSFVEMEPLRTKPDANVTIVFSSTEQNGILMYDGQDAHIAVELFNGRIRVSYDVGNYPVSTMYSFEMVADGKYHCVELLAIKKNFTLRVDRGLARSIINEGSNDFLKLTTPMFLGGLPLEPGQQAFKNWQIRNLTSFKGCMKEVWINHKLVDFENAAKQQKITPGCALLEGEAAEDDEQDFMDETPHIKEVDPCENHKCRRGSRCVPNSTYRDGYQCKCKHGQKGRYCEQGEGTTEPATITVASTCRKEQVREYYTENDCRSRQPLKYAKCVGGCGNQCCAAKIVRRRKVRMVCSNNRKYIKNLDIVRNNLSASSSSSVSNENECIFNCSNTQQHLLITNNNNNNNNNSNTKTGRQMMAAQETKTADVSVEEEDVRSTNITSTSGSGLMVGALRAHNRDDIMYNAEEEDTKQAANRGGILVDESVSYETDASNDRMRSSGDDAGWDDEYEDEEEEEEKDDDDEDEGDDEMVGDEDDTYADDDEDEPVVGAATPTTHFEELPEAKGLVQSLVGDENESVKIMSPDVLNAKTISASASKGTQEEEEEDMGFDEDDERIAIIVERQRSSGNDNDKGFMNEEGSGAGGGGGAYRRTDANRYKNSRFRLDYLEKYRRKQQKLQTEYTNGRGLADSREGSGNFANDDDDDDDDDSDDDADDDDGVDVDDAGATNADANDDADRQEGDGYFNSKHTKPSNRYFRKNTNDAIKIISTPLGKVGIVYQQTPTNEDGSSSNNNNNANGITNLKKQDALGDKKTSSFTDFDALSPDPESSHRLASSHPKITPVLTPDGKVALLYRGDSENSKYEPIRNLTHKFNNNNNNNNDFTDNKATASGTISKDTPDLQNNDGSEDESADASEDDEYDLDNDSSGNSDRIHSRKSSLPTDETQKAAIHPATDADAPAAAGGSFIIRPTDSVLPMINRPLSEVLGIKKNQFKQFRIKDIPTNPPPIAEAPGDPRSLAGTSIDRTIDTTTLHFLTKVNLAEYPTSMKTRNFDFDFSRDNTMLDERSRHKEHQYHQQQQQQQQNSASGATNSDEAGSNNNNLNTIANEEVLAKTEVVNLAIIPHFDEELERLQRLREHETRRHYRQRYRQKPSEEELSGIHCIMQAMMGIAAISTVFGMLGTFFKQRILDQIRLMHW</sequence>
<feature type="domain" description="EGF-like" evidence="15">
    <location>
        <begin position="1260"/>
        <end position="1299"/>
    </location>
</feature>
<dbReference type="GO" id="GO:0010631">
    <property type="term" value="P:epithelial cell migration"/>
    <property type="evidence" value="ECO:0007669"/>
    <property type="project" value="UniProtKB-ARBA"/>
</dbReference>
<dbReference type="Gene3D" id="3.80.10.10">
    <property type="entry name" value="Ribonuclease Inhibitor"/>
    <property type="match status" value="4"/>
</dbReference>
<feature type="domain" description="Laminin G" evidence="14">
    <location>
        <begin position="1063"/>
        <end position="1236"/>
    </location>
</feature>
<feature type="region of interest" description="Disordered" evidence="11">
    <location>
        <begin position="2075"/>
        <end position="2110"/>
    </location>
</feature>
<dbReference type="FunFam" id="3.80.10.10:FF:000918">
    <property type="entry name" value="Slit protein"/>
    <property type="match status" value="1"/>
</dbReference>
<dbReference type="GO" id="GO:0007548">
    <property type="term" value="P:sex differentiation"/>
    <property type="evidence" value="ECO:0007669"/>
    <property type="project" value="UniProtKB-ARBA"/>
</dbReference>
<dbReference type="GO" id="GO:0007411">
    <property type="term" value="P:axon guidance"/>
    <property type="evidence" value="ECO:0007669"/>
    <property type="project" value="TreeGrafter"/>
</dbReference>
<dbReference type="FunFam" id="2.10.25.10:FF:000080">
    <property type="entry name" value="Neurogenic locus notch 1"/>
    <property type="match status" value="2"/>
</dbReference>
<feature type="compositionally biased region" description="Polar residues" evidence="11">
    <location>
        <begin position="1900"/>
        <end position="1912"/>
    </location>
</feature>
<feature type="domain" description="EGF-like" evidence="15">
    <location>
        <begin position="975"/>
        <end position="1011"/>
    </location>
</feature>
<dbReference type="PROSITE" id="PS01225">
    <property type="entry name" value="CTCK_2"/>
    <property type="match status" value="1"/>
</dbReference>
<feature type="region of interest" description="Disordered" evidence="11">
    <location>
        <begin position="1427"/>
        <end position="1453"/>
    </location>
</feature>
<feature type="domain" description="CTCK" evidence="13">
    <location>
        <begin position="1316"/>
        <end position="1396"/>
    </location>
</feature>
<keyword evidence="5" id="KW-0433">Leucine-rich repeat</keyword>